<proteinExistence type="inferred from homology"/>
<evidence type="ECO:0000259" key="4">
    <source>
        <dbReference type="PROSITE" id="PS50111"/>
    </source>
</evidence>
<dbReference type="GO" id="GO:0005886">
    <property type="term" value="C:plasma membrane"/>
    <property type="evidence" value="ECO:0007669"/>
    <property type="project" value="TreeGrafter"/>
</dbReference>
<evidence type="ECO:0000313" key="6">
    <source>
        <dbReference type="Proteomes" id="UP000290092"/>
    </source>
</evidence>
<dbReference type="GO" id="GO:0007165">
    <property type="term" value="P:signal transduction"/>
    <property type="evidence" value="ECO:0007669"/>
    <property type="project" value="UniProtKB-KW"/>
</dbReference>
<organism evidence="5 6">
    <name type="scientific">Malaciobacter mytili LMG 24559</name>
    <dbReference type="NCBI Taxonomy" id="1032238"/>
    <lineage>
        <taxon>Bacteria</taxon>
        <taxon>Pseudomonadati</taxon>
        <taxon>Campylobacterota</taxon>
        <taxon>Epsilonproteobacteria</taxon>
        <taxon>Campylobacterales</taxon>
        <taxon>Arcobacteraceae</taxon>
        <taxon>Malaciobacter</taxon>
    </lineage>
</organism>
<dbReference type="RefSeq" id="WP_228255992.1">
    <property type="nucleotide sequence ID" value="NZ_NXID01000017.1"/>
</dbReference>
<dbReference type="PROSITE" id="PS50111">
    <property type="entry name" value="CHEMOTAXIS_TRANSDUC_2"/>
    <property type="match status" value="1"/>
</dbReference>
<evidence type="ECO:0000256" key="1">
    <source>
        <dbReference type="ARBA" id="ARBA00022481"/>
    </source>
</evidence>
<dbReference type="InterPro" id="IPR051310">
    <property type="entry name" value="MCP_chemotaxis"/>
</dbReference>
<dbReference type="EMBL" id="NXID01000017">
    <property type="protein sequence ID" value="RXK15974.1"/>
    <property type="molecule type" value="Genomic_DNA"/>
</dbReference>
<keyword evidence="6" id="KW-1185">Reference proteome</keyword>
<keyword evidence="1" id="KW-0488">Methylation</keyword>
<evidence type="ECO:0000256" key="3">
    <source>
        <dbReference type="PROSITE-ProRule" id="PRU00284"/>
    </source>
</evidence>
<comment type="caution">
    <text evidence="5">The sequence shown here is derived from an EMBL/GenBank/DDBJ whole genome shotgun (WGS) entry which is preliminary data.</text>
</comment>
<dbReference type="SUPFAM" id="SSF58104">
    <property type="entry name" value="Methyl-accepting chemotaxis protein (MCP) signaling domain"/>
    <property type="match status" value="1"/>
</dbReference>
<dbReference type="PANTHER" id="PTHR43531">
    <property type="entry name" value="PROTEIN ICFG"/>
    <property type="match status" value="1"/>
</dbReference>
<dbReference type="InterPro" id="IPR004089">
    <property type="entry name" value="MCPsignal_dom"/>
</dbReference>
<keyword evidence="3" id="KW-0807">Transducer</keyword>
<comment type="similarity">
    <text evidence="2">Belongs to the methyl-accepting chemotaxis (MCP) protein family.</text>
</comment>
<dbReference type="Gene3D" id="1.10.287.950">
    <property type="entry name" value="Methyl-accepting chemotaxis protein"/>
    <property type="match status" value="1"/>
</dbReference>
<reference evidence="5 6" key="1">
    <citation type="submission" date="2017-09" db="EMBL/GenBank/DDBJ databases">
        <title>Genomics of the genus Arcobacter.</title>
        <authorList>
            <person name="Perez-Cataluna A."/>
            <person name="Figueras M.J."/>
            <person name="Salas-Masso N."/>
        </authorList>
    </citation>
    <scope>NUCLEOTIDE SEQUENCE [LARGE SCALE GENOMIC DNA]</scope>
    <source>
        <strain evidence="5 6">CECT 7386</strain>
    </source>
</reference>
<evidence type="ECO:0000313" key="5">
    <source>
        <dbReference type="EMBL" id="RXK15974.1"/>
    </source>
</evidence>
<accession>A0AAX2AGV6</accession>
<dbReference type="PRINTS" id="PR00260">
    <property type="entry name" value="CHEMTRNSDUCR"/>
</dbReference>
<dbReference type="Pfam" id="PF00015">
    <property type="entry name" value="MCPsignal"/>
    <property type="match status" value="1"/>
</dbReference>
<evidence type="ECO:0000256" key="2">
    <source>
        <dbReference type="ARBA" id="ARBA00029447"/>
    </source>
</evidence>
<dbReference type="InterPro" id="IPR004090">
    <property type="entry name" value="Chemotax_Me-accpt_rcpt"/>
</dbReference>
<sequence>SVTRGQDLALNTTKSMEDINTQVEAINEAITVIDQIAFQTNILSLNAAVEAASAGEAGKGFAVVAQEVRNLASKSAEAANEIKHIVEQATLKANEGKQVATQMIEGYKALNDNISGTITLITEVNSASREQQSGIEQINDAVALLDQQTQKNASIATKTQEIANKTNVLADSIVEDADKKEFIGKNSITIPKSKAKSEVIIENNNSKNTFTDNSKNSDWESF</sequence>
<feature type="domain" description="Methyl-accepting transducer" evidence="4">
    <location>
        <begin position="1"/>
        <end position="167"/>
    </location>
</feature>
<dbReference type="AlphaFoldDB" id="A0AAX2AGV6"/>
<gene>
    <name evidence="5" type="ORF">CP985_06320</name>
</gene>
<name>A0AAX2AGV6_9BACT</name>
<dbReference type="SMART" id="SM00283">
    <property type="entry name" value="MA"/>
    <property type="match status" value="1"/>
</dbReference>
<dbReference type="GO" id="GO:0004888">
    <property type="term" value="F:transmembrane signaling receptor activity"/>
    <property type="evidence" value="ECO:0007669"/>
    <property type="project" value="InterPro"/>
</dbReference>
<dbReference type="GO" id="GO:0006935">
    <property type="term" value="P:chemotaxis"/>
    <property type="evidence" value="ECO:0007669"/>
    <property type="project" value="InterPro"/>
</dbReference>
<feature type="non-terminal residue" evidence="5">
    <location>
        <position position="1"/>
    </location>
</feature>
<dbReference type="PANTHER" id="PTHR43531:SF14">
    <property type="entry name" value="METHYL-ACCEPTING CHEMOTAXIS PROTEIN I-RELATED"/>
    <property type="match status" value="1"/>
</dbReference>
<dbReference type="Proteomes" id="UP000290092">
    <property type="component" value="Unassembled WGS sequence"/>
</dbReference>
<protein>
    <submittedName>
        <fullName evidence="5">Chemotaxis protein</fullName>
    </submittedName>
</protein>